<accession>B1HNX4</accession>
<evidence type="ECO:0000313" key="1">
    <source>
        <dbReference type="EMBL" id="ACA38826.1"/>
    </source>
</evidence>
<protein>
    <submittedName>
        <fullName evidence="1">Uncharacterized protein</fullName>
    </submittedName>
</protein>
<proteinExistence type="predicted"/>
<evidence type="ECO:0000313" key="2">
    <source>
        <dbReference type="Proteomes" id="UP000002164"/>
    </source>
</evidence>
<name>B1HNX4_LYSSC</name>
<dbReference type="EMBL" id="CP000817">
    <property type="protein sequence ID" value="ACA38826.1"/>
    <property type="molecule type" value="Genomic_DNA"/>
</dbReference>
<dbReference type="Proteomes" id="UP000002164">
    <property type="component" value="Chromosome"/>
</dbReference>
<sequence>MSSGAYISAMLLSYIDMGEKAAEDGYRQSTYNQLLLAQL</sequence>
<reference evidence="1 2" key="1">
    <citation type="journal article" date="2008" name="J. Bacteriol.">
        <title>Complete genome sequence of the mosquitocidal bacterium Bacillus sphaericus C3-41 and comparison with those of closely related Bacillus species.</title>
        <authorList>
            <person name="Hu X."/>
            <person name="Fan W."/>
            <person name="Han B."/>
            <person name="Liu H."/>
            <person name="Zheng D."/>
            <person name="Li Q."/>
            <person name="Dong W."/>
            <person name="Yan J."/>
            <person name="Gao M."/>
            <person name="Berry C."/>
            <person name="Yuan Z."/>
        </authorList>
    </citation>
    <scope>NUCLEOTIDE SEQUENCE [LARGE SCALE GENOMIC DNA]</scope>
    <source>
        <strain evidence="1 2">C3-41</strain>
    </source>
</reference>
<organism evidence="1 2">
    <name type="scientific">Lysinibacillus sphaericus (strain C3-41)</name>
    <dbReference type="NCBI Taxonomy" id="444177"/>
    <lineage>
        <taxon>Bacteria</taxon>
        <taxon>Bacillati</taxon>
        <taxon>Bacillota</taxon>
        <taxon>Bacilli</taxon>
        <taxon>Bacillales</taxon>
        <taxon>Bacillaceae</taxon>
        <taxon>Lysinibacillus</taxon>
    </lineage>
</organism>
<dbReference type="AlphaFoldDB" id="B1HNX4"/>
<dbReference type="HOGENOM" id="CLU_3312314_0_0_9"/>
<dbReference type="KEGG" id="lsp:Bsph_1218"/>
<gene>
    <name evidence="1" type="ordered locus">Bsph_1218</name>
</gene>
<dbReference type="EnsemblBacteria" id="ACA38826">
    <property type="protein sequence ID" value="ACA38826"/>
    <property type="gene ID" value="Bsph_1218"/>
</dbReference>